<dbReference type="Proteomes" id="UP001303211">
    <property type="component" value="Chromosome"/>
</dbReference>
<evidence type="ECO:0000313" key="10">
    <source>
        <dbReference type="Proteomes" id="UP001303211"/>
    </source>
</evidence>
<evidence type="ECO:0000313" key="9">
    <source>
        <dbReference type="EMBL" id="WOO31836.1"/>
    </source>
</evidence>
<accession>A0ABZ0J2J0</accession>
<evidence type="ECO:0000256" key="8">
    <source>
        <dbReference type="SAM" id="Phobius"/>
    </source>
</evidence>
<dbReference type="PANTHER" id="PTHR39583">
    <property type="entry name" value="TYPE II SECRETION SYSTEM PROTEIN J-RELATED"/>
    <property type="match status" value="1"/>
</dbReference>
<evidence type="ECO:0000256" key="3">
    <source>
        <dbReference type="ARBA" id="ARBA00022481"/>
    </source>
</evidence>
<keyword evidence="10" id="KW-1185">Reference proteome</keyword>
<feature type="transmembrane region" description="Helical" evidence="8">
    <location>
        <begin position="21"/>
        <end position="42"/>
    </location>
</feature>
<evidence type="ECO:0000256" key="7">
    <source>
        <dbReference type="ARBA" id="ARBA00023136"/>
    </source>
</evidence>
<keyword evidence="5 8" id="KW-0812">Transmembrane</keyword>
<dbReference type="InterPro" id="IPR012902">
    <property type="entry name" value="N_methyl_site"/>
</dbReference>
<keyword evidence="6 8" id="KW-1133">Transmembrane helix</keyword>
<dbReference type="NCBIfam" id="TIGR02532">
    <property type="entry name" value="IV_pilin_GFxxxE"/>
    <property type="match status" value="1"/>
</dbReference>
<dbReference type="EMBL" id="CP136921">
    <property type="protein sequence ID" value="WOO31836.1"/>
    <property type="molecule type" value="Genomic_DNA"/>
</dbReference>
<keyword evidence="2" id="KW-1003">Cell membrane</keyword>
<dbReference type="InterPro" id="IPR051621">
    <property type="entry name" value="T2SS_protein_J"/>
</dbReference>
<dbReference type="PANTHER" id="PTHR39583:SF2">
    <property type="entry name" value="TYPE II SECRETION SYSTEM PROTEIN J"/>
    <property type="match status" value="1"/>
</dbReference>
<reference evidence="9 10" key="1">
    <citation type="submission" date="2023-03" db="EMBL/GenBank/DDBJ databases">
        <title>Diaphorobacter basophil sp. nov., isolated from a sewage-treatment plant.</title>
        <authorList>
            <person name="Yang K."/>
        </authorList>
    </citation>
    <scope>NUCLEOTIDE SEQUENCE [LARGE SCALE GENOMIC DNA]</scope>
    <source>
        <strain evidence="9 10">Y-1</strain>
    </source>
</reference>
<dbReference type="SUPFAM" id="SSF54523">
    <property type="entry name" value="Pili subunits"/>
    <property type="match status" value="1"/>
</dbReference>
<evidence type="ECO:0000256" key="4">
    <source>
        <dbReference type="ARBA" id="ARBA00022519"/>
    </source>
</evidence>
<keyword evidence="4" id="KW-0997">Cell inner membrane</keyword>
<evidence type="ECO:0000256" key="2">
    <source>
        <dbReference type="ARBA" id="ARBA00022475"/>
    </source>
</evidence>
<name>A0ABZ0J2J0_9BURK</name>
<evidence type="ECO:0000256" key="5">
    <source>
        <dbReference type="ARBA" id="ARBA00022692"/>
    </source>
</evidence>
<dbReference type="PROSITE" id="PS00409">
    <property type="entry name" value="PROKAR_NTER_METHYL"/>
    <property type="match status" value="1"/>
</dbReference>
<organism evidence="9 10">
    <name type="scientific">Diaphorobacter limosus</name>
    <dbReference type="NCBI Taxonomy" id="3036128"/>
    <lineage>
        <taxon>Bacteria</taxon>
        <taxon>Pseudomonadati</taxon>
        <taxon>Pseudomonadota</taxon>
        <taxon>Betaproteobacteria</taxon>
        <taxon>Burkholderiales</taxon>
        <taxon>Comamonadaceae</taxon>
        <taxon>Diaphorobacter</taxon>
    </lineage>
</organism>
<comment type="subcellular location">
    <subcellularLocation>
        <location evidence="1">Cell inner membrane</location>
        <topology evidence="1">Single-pass membrane protein</topology>
    </subcellularLocation>
</comment>
<proteinExistence type="predicted"/>
<dbReference type="InterPro" id="IPR045584">
    <property type="entry name" value="Pilin-like"/>
</dbReference>
<keyword evidence="3" id="KW-0488">Methylation</keyword>
<sequence length="207" mass="23204">MKRAMARRRRASQAGFTLLELLIALAITTAVVALVFAGFGVMGRAEERNQRLIDRAERMLVTSQWLGRKMDTLRQLSLQVNGTFVSFFSGNAAGAMWVAPLPERGDAGGLYVFRATPLRHDDGRVDLSLEVLPYTGALMALDWNQAEKAVLLDDLRTLQWHYQDGRTGQWTQQWDSATKQYPARVKLELADAQGAWPPLVFALTRAR</sequence>
<protein>
    <submittedName>
        <fullName evidence="9">Prepilin-type N-terminal cleavage/methylation domain-containing protein</fullName>
    </submittedName>
</protein>
<dbReference type="Pfam" id="PF07963">
    <property type="entry name" value="N_methyl"/>
    <property type="match status" value="1"/>
</dbReference>
<evidence type="ECO:0000256" key="6">
    <source>
        <dbReference type="ARBA" id="ARBA00022989"/>
    </source>
</evidence>
<dbReference type="RefSeq" id="WP_317701305.1">
    <property type="nucleotide sequence ID" value="NZ_CP136921.1"/>
</dbReference>
<keyword evidence="7 8" id="KW-0472">Membrane</keyword>
<evidence type="ECO:0000256" key="1">
    <source>
        <dbReference type="ARBA" id="ARBA00004377"/>
    </source>
</evidence>
<gene>
    <name evidence="9" type="ORF">P4826_15760</name>
</gene>